<dbReference type="InterPro" id="IPR000225">
    <property type="entry name" value="Armadillo"/>
</dbReference>
<dbReference type="PROSITE" id="PS50176">
    <property type="entry name" value="ARM_REPEAT"/>
    <property type="match status" value="1"/>
</dbReference>
<dbReference type="PANTHER" id="PTHR45958:SF12">
    <property type="entry name" value="OS01G0948500 PROTEIN"/>
    <property type="match status" value="1"/>
</dbReference>
<proteinExistence type="predicted"/>
<dbReference type="Gene3D" id="1.25.10.10">
    <property type="entry name" value="Leucine-rich Repeat Variant"/>
    <property type="match status" value="2"/>
</dbReference>
<evidence type="ECO:0000256" key="1">
    <source>
        <dbReference type="PROSITE-ProRule" id="PRU00259"/>
    </source>
</evidence>
<dbReference type="Proteomes" id="UP000287651">
    <property type="component" value="Unassembled WGS sequence"/>
</dbReference>
<protein>
    <submittedName>
        <fullName evidence="3">Uncharacterized protein</fullName>
    </submittedName>
</protein>
<accession>A0A427A376</accession>
<comment type="caution">
    <text evidence="3">The sequence shown here is derived from an EMBL/GenBank/DDBJ whole genome shotgun (WGS) entry which is preliminary data.</text>
</comment>
<dbReference type="InterPro" id="IPR011989">
    <property type="entry name" value="ARM-like"/>
</dbReference>
<dbReference type="EMBL" id="AMZH03003930">
    <property type="protein sequence ID" value="RRT70710.1"/>
    <property type="molecule type" value="Genomic_DNA"/>
</dbReference>
<sequence>MMQWLHGLLMLSFSLQERMAGIEALSTIVRSLSRYVEEGREAVELLLDLSVVPKIRQRIGRIQGCMVMLVTLRNGDDPIASQDSGKLLSVLSGNAHNVLLMAEAGYFVPLYGMGVPSRRCLRPSVKNTVKKKPSHHLAFTYRIEIVEGGWRRIRTRRGSEMNKILMANAILRMKLTDQMKSTLGEEGCVEPLVKMFTMGNLESKLSALGALRNLSGLKENIHRLIKSGAVEPLLQLLFSVTSVLVTLREPASAILASIAQSDLILMKKGVVPQILSLLNHSSPAIQIHLLQALNSIVSHPNAKRIRTKMKENGAMQLLLPFLTEDNPEIRIAALDLLFHISEDFDPAIECFEQLGEAYLNILVNIVSTSNTESEKSAAVGILSNLPVNDKRVTEILARENLLSVLISLLEVTIVGSLGTAKMLLLESIAGVMIRFTVPWDKKMQRISASHGIISCLLKLLSCGSAVAKSKAAISLGQLSQNTIALSKVKSTRWLCVPPSSETFCEVHKGTCIVKSTFCLVKSGAIPPLVQVLEGKEREADEAVLDALSTLLHDETWESGSNAIEKASGVQALVRVLDIGNLKAQEKAIWMLERIFRLEAHTEQHGEAAQVVLIDLAQKGSPILKPKIAKILAHLQLLQTQSSYF</sequence>
<evidence type="ECO:0000313" key="4">
    <source>
        <dbReference type="Proteomes" id="UP000287651"/>
    </source>
</evidence>
<dbReference type="SMART" id="SM00185">
    <property type="entry name" value="ARM"/>
    <property type="match status" value="6"/>
</dbReference>
<dbReference type="InterPro" id="IPR016024">
    <property type="entry name" value="ARM-type_fold"/>
</dbReference>
<dbReference type="AlphaFoldDB" id="A0A427A376"/>
<keyword evidence="2" id="KW-0732">Signal</keyword>
<dbReference type="PANTHER" id="PTHR45958">
    <property type="entry name" value="RING-TYPE E3 UBIQUITIN TRANSFERASE"/>
    <property type="match status" value="1"/>
</dbReference>
<evidence type="ECO:0000256" key="2">
    <source>
        <dbReference type="SAM" id="SignalP"/>
    </source>
</evidence>
<dbReference type="InterPro" id="IPR052608">
    <property type="entry name" value="U-box_domain_protein"/>
</dbReference>
<name>A0A427A376_ENSVE</name>
<dbReference type="SUPFAM" id="SSF48371">
    <property type="entry name" value="ARM repeat"/>
    <property type="match status" value="1"/>
</dbReference>
<feature type="signal peptide" evidence="2">
    <location>
        <begin position="1"/>
        <end position="20"/>
    </location>
</feature>
<reference evidence="3 4" key="1">
    <citation type="journal article" date="2014" name="Agronomy (Basel)">
        <title>A Draft Genome Sequence for Ensete ventricosum, the Drought-Tolerant Tree Against Hunger.</title>
        <authorList>
            <person name="Harrison J."/>
            <person name="Moore K.A."/>
            <person name="Paszkiewicz K."/>
            <person name="Jones T."/>
            <person name="Grant M."/>
            <person name="Ambacheew D."/>
            <person name="Muzemil S."/>
            <person name="Studholme D.J."/>
        </authorList>
    </citation>
    <scope>NUCLEOTIDE SEQUENCE [LARGE SCALE GENOMIC DNA]</scope>
</reference>
<feature type="chain" id="PRO_5019035547" evidence="2">
    <location>
        <begin position="21"/>
        <end position="644"/>
    </location>
</feature>
<gene>
    <name evidence="3" type="ORF">B296_00017674</name>
</gene>
<feature type="repeat" description="ARM" evidence="1">
    <location>
        <begin position="187"/>
        <end position="229"/>
    </location>
</feature>
<organism evidence="3 4">
    <name type="scientific">Ensete ventricosum</name>
    <name type="common">Abyssinian banana</name>
    <name type="synonym">Musa ensete</name>
    <dbReference type="NCBI Taxonomy" id="4639"/>
    <lineage>
        <taxon>Eukaryota</taxon>
        <taxon>Viridiplantae</taxon>
        <taxon>Streptophyta</taxon>
        <taxon>Embryophyta</taxon>
        <taxon>Tracheophyta</taxon>
        <taxon>Spermatophyta</taxon>
        <taxon>Magnoliopsida</taxon>
        <taxon>Liliopsida</taxon>
        <taxon>Zingiberales</taxon>
        <taxon>Musaceae</taxon>
        <taxon>Ensete</taxon>
    </lineage>
</organism>
<dbReference type="Pfam" id="PF00514">
    <property type="entry name" value="Arm"/>
    <property type="match status" value="1"/>
</dbReference>
<evidence type="ECO:0000313" key="3">
    <source>
        <dbReference type="EMBL" id="RRT70710.1"/>
    </source>
</evidence>